<proteinExistence type="inferred from homology"/>
<reference evidence="8" key="1">
    <citation type="journal article" date="2018" name="DNA Res.">
        <title>Multiple hybrid de novo genome assembly of finger millet, an orphan allotetraploid crop.</title>
        <authorList>
            <person name="Hatakeyama M."/>
            <person name="Aluri S."/>
            <person name="Balachadran M.T."/>
            <person name="Sivarajan S.R."/>
            <person name="Patrignani A."/>
            <person name="Gruter S."/>
            <person name="Poveda L."/>
            <person name="Shimizu-Inatsugi R."/>
            <person name="Baeten J."/>
            <person name="Francoijs K.J."/>
            <person name="Nataraja K.N."/>
            <person name="Reddy Y.A.N."/>
            <person name="Phadnis S."/>
            <person name="Ravikumar R.L."/>
            <person name="Schlapbach R."/>
            <person name="Sreeman S.M."/>
            <person name="Shimizu K.K."/>
        </authorList>
    </citation>
    <scope>NUCLEOTIDE SEQUENCE</scope>
</reference>
<keyword evidence="2 6" id="KW-0732">Signal</keyword>
<dbReference type="InterPro" id="IPR016140">
    <property type="entry name" value="Bifunc_inhib/LTP/seed_store"/>
</dbReference>
<dbReference type="InterPro" id="IPR043325">
    <property type="entry name" value="LTSS"/>
</dbReference>
<dbReference type="Proteomes" id="UP001054889">
    <property type="component" value="Unassembled WGS sequence"/>
</dbReference>
<evidence type="ECO:0000256" key="6">
    <source>
        <dbReference type="SAM" id="SignalP"/>
    </source>
</evidence>
<keyword evidence="4" id="KW-0325">Glycoprotein</keyword>
<accession>A0AAV5D1B4</accession>
<dbReference type="Pfam" id="PF14368">
    <property type="entry name" value="LTP_2"/>
    <property type="match status" value="1"/>
</dbReference>
<dbReference type="SUPFAM" id="SSF47699">
    <property type="entry name" value="Bifunctional inhibitor/lipid-transfer protein/seed storage 2S albumin"/>
    <property type="match status" value="1"/>
</dbReference>
<feature type="domain" description="Bifunctional inhibitor/plant lipid transfer protein/seed storage helical" evidence="7">
    <location>
        <begin position="61"/>
        <end position="152"/>
    </location>
</feature>
<evidence type="ECO:0000313" key="9">
    <source>
        <dbReference type="Proteomes" id="UP001054889"/>
    </source>
</evidence>
<dbReference type="EMBL" id="BQKI01000011">
    <property type="protein sequence ID" value="GJN04532.1"/>
    <property type="molecule type" value="Genomic_DNA"/>
</dbReference>
<protein>
    <recommendedName>
        <fullName evidence="7">Bifunctional inhibitor/plant lipid transfer protein/seed storage helical domain-containing protein</fullName>
    </recommendedName>
</protein>
<keyword evidence="3" id="KW-1015">Disulfide bond</keyword>
<dbReference type="CDD" id="cd00010">
    <property type="entry name" value="AAI_LTSS"/>
    <property type="match status" value="1"/>
</dbReference>
<feature type="chain" id="PRO_5043719395" description="Bifunctional inhibitor/plant lipid transfer protein/seed storage helical domain-containing protein" evidence="6">
    <location>
        <begin position="25"/>
        <end position="256"/>
    </location>
</feature>
<reference evidence="8" key="2">
    <citation type="submission" date="2021-12" db="EMBL/GenBank/DDBJ databases">
        <title>Resequencing data analysis of finger millet.</title>
        <authorList>
            <person name="Hatakeyama M."/>
            <person name="Aluri S."/>
            <person name="Balachadran M.T."/>
            <person name="Sivarajan S.R."/>
            <person name="Poveda L."/>
            <person name="Shimizu-Inatsugi R."/>
            <person name="Schlapbach R."/>
            <person name="Sreeman S.M."/>
            <person name="Shimizu K.K."/>
        </authorList>
    </citation>
    <scope>NUCLEOTIDE SEQUENCE</scope>
</reference>
<dbReference type="Gene3D" id="1.10.110.10">
    <property type="entry name" value="Plant lipid-transfer and hydrophobic proteins"/>
    <property type="match status" value="1"/>
</dbReference>
<dbReference type="InterPro" id="IPR036312">
    <property type="entry name" value="Bifun_inhib/LTP/seed_sf"/>
</dbReference>
<evidence type="ECO:0000256" key="1">
    <source>
        <dbReference type="ARBA" id="ARBA00009748"/>
    </source>
</evidence>
<gene>
    <name evidence="8" type="primary">ga22088</name>
    <name evidence="8" type="ORF">PR202_ga22088</name>
</gene>
<comment type="caution">
    <text evidence="8">The sequence shown here is derived from an EMBL/GenBank/DDBJ whole genome shotgun (WGS) entry which is preliminary data.</text>
</comment>
<keyword evidence="9" id="KW-1185">Reference proteome</keyword>
<dbReference type="AlphaFoldDB" id="A0AAV5D1B4"/>
<evidence type="ECO:0000256" key="2">
    <source>
        <dbReference type="ARBA" id="ARBA00022729"/>
    </source>
</evidence>
<comment type="similarity">
    <text evidence="1">Belongs to the plant LTP family.</text>
</comment>
<feature type="signal peptide" evidence="6">
    <location>
        <begin position="1"/>
        <end position="24"/>
    </location>
</feature>
<sequence>MASTAAAGTVMILLVAAAAASTAANKVWLPKSSQNLASVSSPKPPSKWSPSASVVRPKPSTMTASPPASATCVTSLLDLSSCLSFFKDAAATAAPPGCCEGLRAIIGTQAMCLCHIVNHSLERAIGVDIPINRAFQLLGDICSLALPPEIECHHFTLVRFPLLEAQRRDGKPWLARLPHLHEAIDDDNLGSFDEELFLSSPTVELPSSGVGQQELEDDGLLLRQNRTWTWCQLQEVNMVPDSLAKDVDMVPDSLAS</sequence>
<evidence type="ECO:0000259" key="7">
    <source>
        <dbReference type="Pfam" id="PF14368"/>
    </source>
</evidence>
<evidence type="ECO:0000256" key="3">
    <source>
        <dbReference type="ARBA" id="ARBA00023157"/>
    </source>
</evidence>
<evidence type="ECO:0000256" key="4">
    <source>
        <dbReference type="ARBA" id="ARBA00023180"/>
    </source>
</evidence>
<evidence type="ECO:0000256" key="5">
    <source>
        <dbReference type="SAM" id="MobiDB-lite"/>
    </source>
</evidence>
<dbReference type="PANTHER" id="PTHR33044">
    <property type="entry name" value="BIFUNCTIONAL INHIBITOR/LIPID-TRANSFER PROTEIN/SEED STORAGE 2S ALBUMIN SUPERFAMILY PROTEIN-RELATED"/>
    <property type="match status" value="1"/>
</dbReference>
<evidence type="ECO:0000313" key="8">
    <source>
        <dbReference type="EMBL" id="GJN04532.1"/>
    </source>
</evidence>
<name>A0AAV5D1B4_ELECO</name>
<organism evidence="8 9">
    <name type="scientific">Eleusine coracana subsp. coracana</name>
    <dbReference type="NCBI Taxonomy" id="191504"/>
    <lineage>
        <taxon>Eukaryota</taxon>
        <taxon>Viridiplantae</taxon>
        <taxon>Streptophyta</taxon>
        <taxon>Embryophyta</taxon>
        <taxon>Tracheophyta</taxon>
        <taxon>Spermatophyta</taxon>
        <taxon>Magnoliopsida</taxon>
        <taxon>Liliopsida</taxon>
        <taxon>Poales</taxon>
        <taxon>Poaceae</taxon>
        <taxon>PACMAD clade</taxon>
        <taxon>Chloridoideae</taxon>
        <taxon>Cynodonteae</taxon>
        <taxon>Eleusininae</taxon>
        <taxon>Eleusine</taxon>
    </lineage>
</organism>
<feature type="region of interest" description="Disordered" evidence="5">
    <location>
        <begin position="36"/>
        <end position="67"/>
    </location>
</feature>